<dbReference type="Proteomes" id="UP000095552">
    <property type="component" value="Unassembled WGS sequence"/>
</dbReference>
<evidence type="ECO:0000256" key="4">
    <source>
        <dbReference type="ARBA" id="ARBA00023284"/>
    </source>
</evidence>
<dbReference type="Pfam" id="PF00578">
    <property type="entry name" value="AhpC-TSA"/>
    <property type="match status" value="1"/>
</dbReference>
<keyword evidence="2" id="KW-0201">Cytochrome c-type biogenesis</keyword>
<gene>
    <name evidence="7" type="ORF">BFP71_08185</name>
</gene>
<dbReference type="PANTHER" id="PTHR42852:SF6">
    <property type="entry name" value="THIOL:DISULFIDE INTERCHANGE PROTEIN DSBE"/>
    <property type="match status" value="1"/>
</dbReference>
<evidence type="ECO:0000313" key="7">
    <source>
        <dbReference type="EMBL" id="OEJ99547.1"/>
    </source>
</evidence>
<dbReference type="InterPro" id="IPR036249">
    <property type="entry name" value="Thioredoxin-like_sf"/>
</dbReference>
<dbReference type="GO" id="GO:0017004">
    <property type="term" value="P:cytochrome complex assembly"/>
    <property type="evidence" value="ECO:0007669"/>
    <property type="project" value="UniProtKB-KW"/>
</dbReference>
<name>A0A1E5SK97_9BACT</name>
<dbReference type="OrthoDB" id="6399635at2"/>
<dbReference type="InterPro" id="IPR000866">
    <property type="entry name" value="AhpC/TSA"/>
</dbReference>
<dbReference type="Pfam" id="PF14289">
    <property type="entry name" value="DUF4369"/>
    <property type="match status" value="1"/>
</dbReference>
<dbReference type="GO" id="GO:0016209">
    <property type="term" value="F:antioxidant activity"/>
    <property type="evidence" value="ECO:0007669"/>
    <property type="project" value="InterPro"/>
</dbReference>
<dbReference type="InterPro" id="IPR050553">
    <property type="entry name" value="Thioredoxin_ResA/DsbE_sf"/>
</dbReference>
<feature type="chain" id="PRO_5009185085" description="Thioredoxin domain-containing protein" evidence="5">
    <location>
        <begin position="23"/>
        <end position="341"/>
    </location>
</feature>
<evidence type="ECO:0000259" key="6">
    <source>
        <dbReference type="PROSITE" id="PS51352"/>
    </source>
</evidence>
<dbReference type="STRING" id="1563681.BFP71_08185"/>
<dbReference type="AlphaFoldDB" id="A0A1E5SK97"/>
<dbReference type="RefSeq" id="WP_069835009.1">
    <property type="nucleotide sequence ID" value="NZ_MDGQ01000005.1"/>
</dbReference>
<dbReference type="GO" id="GO:0016491">
    <property type="term" value="F:oxidoreductase activity"/>
    <property type="evidence" value="ECO:0007669"/>
    <property type="project" value="InterPro"/>
</dbReference>
<feature type="domain" description="Thioredoxin" evidence="6">
    <location>
        <begin position="202"/>
        <end position="341"/>
    </location>
</feature>
<keyword evidence="8" id="KW-1185">Reference proteome</keyword>
<accession>A0A1E5SK97</accession>
<keyword evidence="3" id="KW-1015">Disulfide bond</keyword>
<keyword evidence="5" id="KW-0732">Signal</keyword>
<comment type="caution">
    <text evidence="7">The sequence shown here is derived from an EMBL/GenBank/DDBJ whole genome shotgun (WGS) entry which is preliminary data.</text>
</comment>
<dbReference type="PROSITE" id="PS51352">
    <property type="entry name" value="THIOREDOXIN_2"/>
    <property type="match status" value="1"/>
</dbReference>
<dbReference type="CDD" id="cd02966">
    <property type="entry name" value="TlpA_like_family"/>
    <property type="match status" value="1"/>
</dbReference>
<feature type="signal peptide" evidence="5">
    <location>
        <begin position="1"/>
        <end position="22"/>
    </location>
</feature>
<evidence type="ECO:0000256" key="5">
    <source>
        <dbReference type="SAM" id="SignalP"/>
    </source>
</evidence>
<sequence length="341" mass="38765">MKNSRKLLSIIALSLICIYGKAQQTLNFEVEGSTEQDYNDFIYLSFGEKVDSLKVVDNKFYFKGQVNHVTEARIHTKNGYVTEGVYLEDGKTVVKISIKDNITSITSIRGNKTHNITMDLVSFYEENSEKEEFRGLFYDKMDEVISQNPRNQLSGTMLSEIIMDPIFTFEEAMSLFSKLDTTVQSANDLSAIKISLDKLKNTKIGNPFPTFNFPNKDGESIDIADYRGSYLLVEFWASWCGGCRIANPALVEIRKEYASKGFDIMGVSIDRSRAAWLKAIEKDGLTWENTLADGEFNNETLKKLKIQYLPSNYLLDPNGNIAAINIKPKELKRKLEELIEK</sequence>
<comment type="subcellular location">
    <subcellularLocation>
        <location evidence="1">Cell envelope</location>
    </subcellularLocation>
</comment>
<dbReference type="EMBL" id="MDGQ01000005">
    <property type="protein sequence ID" value="OEJ99547.1"/>
    <property type="molecule type" value="Genomic_DNA"/>
</dbReference>
<evidence type="ECO:0000313" key="8">
    <source>
        <dbReference type="Proteomes" id="UP000095552"/>
    </source>
</evidence>
<dbReference type="InterPro" id="IPR013766">
    <property type="entry name" value="Thioredoxin_domain"/>
</dbReference>
<evidence type="ECO:0000256" key="1">
    <source>
        <dbReference type="ARBA" id="ARBA00004196"/>
    </source>
</evidence>
<keyword evidence="4" id="KW-0676">Redox-active center</keyword>
<evidence type="ECO:0000256" key="3">
    <source>
        <dbReference type="ARBA" id="ARBA00023157"/>
    </source>
</evidence>
<protein>
    <recommendedName>
        <fullName evidence="6">Thioredoxin domain-containing protein</fullName>
    </recommendedName>
</protein>
<dbReference type="PANTHER" id="PTHR42852">
    <property type="entry name" value="THIOL:DISULFIDE INTERCHANGE PROTEIN DSBE"/>
    <property type="match status" value="1"/>
</dbReference>
<dbReference type="SUPFAM" id="SSF52833">
    <property type="entry name" value="Thioredoxin-like"/>
    <property type="match status" value="1"/>
</dbReference>
<reference evidence="7 8" key="1">
    <citation type="submission" date="2016-08" db="EMBL/GenBank/DDBJ databases">
        <title>Draft genome of Fabibacter sp. strain SK-8.</title>
        <authorList>
            <person name="Wong S.-K."/>
            <person name="Hamasaki K."/>
            <person name="Yoshizawa S."/>
        </authorList>
    </citation>
    <scope>NUCLEOTIDE SEQUENCE [LARGE SCALE GENOMIC DNA]</scope>
    <source>
        <strain evidence="7 8">SK-8</strain>
    </source>
</reference>
<dbReference type="Gene3D" id="3.40.30.10">
    <property type="entry name" value="Glutaredoxin"/>
    <property type="match status" value="1"/>
</dbReference>
<evidence type="ECO:0000256" key="2">
    <source>
        <dbReference type="ARBA" id="ARBA00022748"/>
    </source>
</evidence>
<proteinExistence type="predicted"/>
<organism evidence="7 8">
    <name type="scientific">Roseivirga misakiensis</name>
    <dbReference type="NCBI Taxonomy" id="1563681"/>
    <lineage>
        <taxon>Bacteria</taxon>
        <taxon>Pseudomonadati</taxon>
        <taxon>Bacteroidota</taxon>
        <taxon>Cytophagia</taxon>
        <taxon>Cytophagales</taxon>
        <taxon>Roseivirgaceae</taxon>
        <taxon>Roseivirga</taxon>
    </lineage>
</organism>
<dbReference type="InterPro" id="IPR025380">
    <property type="entry name" value="DUF4369"/>
</dbReference>
<dbReference type="GO" id="GO:0030313">
    <property type="term" value="C:cell envelope"/>
    <property type="evidence" value="ECO:0007669"/>
    <property type="project" value="UniProtKB-SubCell"/>
</dbReference>